<keyword evidence="2" id="KW-1185">Reference proteome</keyword>
<dbReference type="AlphaFoldDB" id="A0A8H6M4D4"/>
<dbReference type="EMBL" id="JACGCI010000053">
    <property type="protein sequence ID" value="KAF6751052.1"/>
    <property type="molecule type" value="Genomic_DNA"/>
</dbReference>
<sequence>MPILTQGKILLSAPIARLDALKGLEAIVDEAISIRMTTTDLLVGSLKTEREIFEIYATSLKAMSCDQKADFERRVLLNLLEARALYRTSAKKTDEYTATLLRTDGHLETIFKEIANIQGHLTARERMIRKLADAYRYSALKLT</sequence>
<dbReference type="Proteomes" id="UP000521943">
    <property type="component" value="Unassembled WGS sequence"/>
</dbReference>
<comment type="caution">
    <text evidence="1">The sequence shown here is derived from an EMBL/GenBank/DDBJ whole genome shotgun (WGS) entry which is preliminary data.</text>
</comment>
<organism evidence="1 2">
    <name type="scientific">Ephemerocybe angulata</name>
    <dbReference type="NCBI Taxonomy" id="980116"/>
    <lineage>
        <taxon>Eukaryota</taxon>
        <taxon>Fungi</taxon>
        <taxon>Dikarya</taxon>
        <taxon>Basidiomycota</taxon>
        <taxon>Agaricomycotina</taxon>
        <taxon>Agaricomycetes</taxon>
        <taxon>Agaricomycetidae</taxon>
        <taxon>Agaricales</taxon>
        <taxon>Agaricineae</taxon>
        <taxon>Psathyrellaceae</taxon>
        <taxon>Ephemerocybe</taxon>
    </lineage>
</organism>
<evidence type="ECO:0000313" key="1">
    <source>
        <dbReference type="EMBL" id="KAF6751052.1"/>
    </source>
</evidence>
<gene>
    <name evidence="1" type="ORF">DFP72DRAFT_1071911</name>
</gene>
<name>A0A8H6M4D4_9AGAR</name>
<accession>A0A8H6M4D4</accession>
<protein>
    <submittedName>
        <fullName evidence="1">Uncharacterized protein</fullName>
    </submittedName>
</protein>
<reference evidence="1 2" key="1">
    <citation type="submission" date="2020-07" db="EMBL/GenBank/DDBJ databases">
        <title>Comparative genomics of pyrophilous fungi reveals a link between fire events and developmental genes.</title>
        <authorList>
            <consortium name="DOE Joint Genome Institute"/>
            <person name="Steindorff A.S."/>
            <person name="Carver A."/>
            <person name="Calhoun S."/>
            <person name="Stillman K."/>
            <person name="Liu H."/>
            <person name="Lipzen A."/>
            <person name="Pangilinan J."/>
            <person name="Labutti K."/>
            <person name="Bruns T.D."/>
            <person name="Grigoriev I.V."/>
        </authorList>
    </citation>
    <scope>NUCLEOTIDE SEQUENCE [LARGE SCALE GENOMIC DNA]</scope>
    <source>
        <strain evidence="1 2">CBS 144469</strain>
    </source>
</reference>
<proteinExistence type="predicted"/>
<evidence type="ECO:0000313" key="2">
    <source>
        <dbReference type="Proteomes" id="UP000521943"/>
    </source>
</evidence>